<keyword evidence="5" id="KW-0472">Membrane</keyword>
<dbReference type="GO" id="GO:0016020">
    <property type="term" value="C:membrane"/>
    <property type="evidence" value="ECO:0007669"/>
    <property type="project" value="UniProtKB-SubCell"/>
</dbReference>
<dbReference type="PANTHER" id="PTHR41517">
    <property type="entry name" value="1,2-DIOXYGENASE PROTEIN-RELATED"/>
    <property type="match status" value="1"/>
</dbReference>
<dbReference type="Proteomes" id="UP000537989">
    <property type="component" value="Unassembled WGS sequence"/>
</dbReference>
<keyword evidence="5" id="KW-1133">Transmembrane helix</keyword>
<dbReference type="PANTHER" id="PTHR41517:SF1">
    <property type="entry name" value="CUPIN"/>
    <property type="match status" value="1"/>
</dbReference>
<protein>
    <recommendedName>
        <fullName evidence="6">Major facilitator superfamily (MFS) profile domain-containing protein</fullName>
    </recommendedName>
</protein>
<dbReference type="SUPFAM" id="SSF103473">
    <property type="entry name" value="MFS general substrate transporter"/>
    <property type="match status" value="1"/>
</dbReference>
<feature type="transmembrane region" description="Helical" evidence="5">
    <location>
        <begin position="606"/>
        <end position="631"/>
    </location>
</feature>
<evidence type="ECO:0000259" key="6">
    <source>
        <dbReference type="PROSITE" id="PS50850"/>
    </source>
</evidence>
<evidence type="ECO:0000313" key="7">
    <source>
        <dbReference type="EMBL" id="KAF5235596.1"/>
    </source>
</evidence>
<dbReference type="AlphaFoldDB" id="A0AAN5Z9G4"/>
<keyword evidence="4" id="KW-0325">Glycoprotein</keyword>
<evidence type="ECO:0000256" key="5">
    <source>
        <dbReference type="SAM" id="Phobius"/>
    </source>
</evidence>
<dbReference type="SUPFAM" id="SSF51182">
    <property type="entry name" value="RmlC-like cupins"/>
    <property type="match status" value="1"/>
</dbReference>
<feature type="transmembrane region" description="Helical" evidence="5">
    <location>
        <begin position="470"/>
        <end position="494"/>
    </location>
</feature>
<evidence type="ECO:0000256" key="3">
    <source>
        <dbReference type="ARBA" id="ARBA00023002"/>
    </source>
</evidence>
<dbReference type="InterPro" id="IPR011701">
    <property type="entry name" value="MFS"/>
</dbReference>
<feature type="transmembrane region" description="Helical" evidence="5">
    <location>
        <begin position="643"/>
        <end position="665"/>
    </location>
</feature>
<dbReference type="GO" id="GO:0051213">
    <property type="term" value="F:dioxygenase activity"/>
    <property type="evidence" value="ECO:0007669"/>
    <property type="project" value="UniProtKB-KW"/>
</dbReference>
<feature type="transmembrane region" description="Helical" evidence="5">
    <location>
        <begin position="384"/>
        <end position="403"/>
    </location>
</feature>
<comment type="subcellular location">
    <subcellularLocation>
        <location evidence="1">Membrane</location>
        <topology evidence="1">Multi-pass membrane protein</topology>
    </subcellularLocation>
</comment>
<feature type="transmembrane region" description="Helical" evidence="5">
    <location>
        <begin position="410"/>
        <end position="427"/>
    </location>
</feature>
<feature type="transmembrane region" description="Helical" evidence="5">
    <location>
        <begin position="713"/>
        <end position="737"/>
    </location>
</feature>
<dbReference type="InterPro" id="IPR020846">
    <property type="entry name" value="MFS_dom"/>
</dbReference>
<evidence type="ECO:0000256" key="1">
    <source>
        <dbReference type="ARBA" id="ARBA00004141"/>
    </source>
</evidence>
<keyword evidence="5" id="KW-0812">Transmembrane</keyword>
<dbReference type="Gene3D" id="1.20.1250.20">
    <property type="entry name" value="MFS general substrate transporter like domains"/>
    <property type="match status" value="1"/>
</dbReference>
<keyword evidence="8" id="KW-1185">Reference proteome</keyword>
<feature type="transmembrane region" description="Helical" evidence="5">
    <location>
        <begin position="686"/>
        <end position="707"/>
    </location>
</feature>
<evidence type="ECO:0000256" key="2">
    <source>
        <dbReference type="ARBA" id="ARBA00022964"/>
    </source>
</evidence>
<dbReference type="InterPro" id="IPR047183">
    <property type="entry name" value="GDO-like"/>
</dbReference>
<keyword evidence="3" id="KW-0560">Oxidoreductase</keyword>
<dbReference type="Gene3D" id="2.60.120.10">
    <property type="entry name" value="Jelly Rolls"/>
    <property type="match status" value="1"/>
</dbReference>
<dbReference type="EMBL" id="JAAMOD010000196">
    <property type="protein sequence ID" value="KAF5235596.1"/>
    <property type="molecule type" value="Genomic_DNA"/>
</dbReference>
<dbReference type="CDD" id="cd02216">
    <property type="entry name" value="cupin_GDO-like_N"/>
    <property type="match status" value="1"/>
</dbReference>
<dbReference type="GO" id="GO:0022857">
    <property type="term" value="F:transmembrane transporter activity"/>
    <property type="evidence" value="ECO:0007669"/>
    <property type="project" value="InterPro"/>
</dbReference>
<evidence type="ECO:0000313" key="8">
    <source>
        <dbReference type="Proteomes" id="UP000537989"/>
    </source>
</evidence>
<comment type="caution">
    <text evidence="7">The sequence shown here is derived from an EMBL/GenBank/DDBJ whole genome shotgun (WGS) entry which is preliminary data.</text>
</comment>
<dbReference type="Pfam" id="PF07690">
    <property type="entry name" value="MFS_1"/>
    <property type="match status" value="1"/>
</dbReference>
<feature type="domain" description="Major facilitator superfamily (MFS) profile" evidence="6">
    <location>
        <begin position="345"/>
        <end position="803"/>
    </location>
</feature>
<reference evidence="7 8" key="1">
    <citation type="submission" date="2020-02" db="EMBL/GenBank/DDBJ databases">
        <title>Identification and distribution of gene clusters putatively required for synthesis of sphingolipid metabolism inhibitors in phylogenetically diverse species of the filamentous fungus Fusarium.</title>
        <authorList>
            <person name="Kim H.-S."/>
            <person name="Busman M."/>
            <person name="Brown D.W."/>
            <person name="Divon H."/>
            <person name="Uhlig S."/>
            <person name="Proctor R.H."/>
        </authorList>
    </citation>
    <scope>NUCLEOTIDE SEQUENCE [LARGE SCALE GENOMIC DNA]</scope>
    <source>
        <strain evidence="7 8">NRRL 2903</strain>
    </source>
</reference>
<dbReference type="InterPro" id="IPR013096">
    <property type="entry name" value="Cupin_2"/>
</dbReference>
<evidence type="ECO:0000256" key="4">
    <source>
        <dbReference type="ARBA" id="ARBA00023180"/>
    </source>
</evidence>
<feature type="transmembrane region" description="Helical" evidence="5">
    <location>
        <begin position="500"/>
        <end position="520"/>
    </location>
</feature>
<accession>A0AAN5Z9G4</accession>
<gene>
    <name evidence="7" type="ORF">FAUST_6964</name>
</gene>
<proteinExistence type="predicted"/>
<dbReference type="Pfam" id="PF07883">
    <property type="entry name" value="Cupin_2"/>
    <property type="match status" value="1"/>
</dbReference>
<feature type="transmembrane region" description="Helical" evidence="5">
    <location>
        <begin position="439"/>
        <end position="458"/>
    </location>
</feature>
<dbReference type="InterPro" id="IPR036259">
    <property type="entry name" value="MFS_trans_sf"/>
</dbReference>
<keyword evidence="2" id="KW-0223">Dioxygenase</keyword>
<sequence>MSPSKTETPINMPVANMVSDESRAVDSSVIAAKSLQTSEELVEALHGTKTAPLWAQMQRLNPAAPNPKTIPHVWSYNDIRPFLIKAGELITEKQAERRVLMLENPGRGEKFIICDWGYLLIVENIEAPYTTDTLYAGLQLVQPKETAPAHRHTAFACRFIIEGNGGFTAVHGKRVPMRARDLIVTPTWNWHDHGKKGADEEGGDDKPVIWLDGLDLPSFVHFPVHFVEHHSAARYPAEDFEESNIVYPWAKMQAKLDASSESWVSEPYLKPSGAEIGRIIGALAERLLPGSQSPAFQETSSAVYHVIQGSGWTKVGDAVLHWKQGDTFCIPSWHQYQHFADTDDTVYLYSFYNLLGNAWCSGLSPIFGLIIQDLHCSQTQASALATYALLALGLSNLFALPLASLIGKRFTVLGSLVLFITCNIWSSEATSYESLRNSRIVGGLAGGLVEALGPIIVAETFPTHHLAKAMVVYVGFLAAGSAIGPLVAGAVGVGLGSWRWYLRILSIMTGANLFASILMLPETTHDIDELHLPTDVVSGDDIAGQKPSTTSIEDVRTPSLAETAPSIDFGKEYMSRSFSANYVPLRWREMPRRLIQPLQLLSAPQVLVTVYVFGLTIGWTVIISIIVAVVYASPPLLWDSRSIGLLNISSLIGLLAGLPVGGYFADLLFIRSTRGHTREPDPRSRLPIMALGALVSPSGCLILGYGLRHPESWILVCVGWCLLGFGLTGAANVLLTYSANSIPSRTGDIGVLVNVMKNCLAFSVSYASLPWMYAMGSVKQFAIMAALLWFGYLLTIPVWIWSKFLVRRSAMYIE</sequence>
<organism evidence="7 8">
    <name type="scientific">Fusarium austroamericanum</name>
    <dbReference type="NCBI Taxonomy" id="282268"/>
    <lineage>
        <taxon>Eukaryota</taxon>
        <taxon>Fungi</taxon>
        <taxon>Dikarya</taxon>
        <taxon>Ascomycota</taxon>
        <taxon>Pezizomycotina</taxon>
        <taxon>Sordariomycetes</taxon>
        <taxon>Hypocreomycetidae</taxon>
        <taxon>Hypocreales</taxon>
        <taxon>Nectriaceae</taxon>
        <taxon>Fusarium</taxon>
    </lineage>
</organism>
<dbReference type="InterPro" id="IPR014710">
    <property type="entry name" value="RmlC-like_jellyroll"/>
</dbReference>
<feature type="transmembrane region" description="Helical" evidence="5">
    <location>
        <begin position="781"/>
        <end position="801"/>
    </location>
</feature>
<dbReference type="PROSITE" id="PS50850">
    <property type="entry name" value="MFS"/>
    <property type="match status" value="1"/>
</dbReference>
<dbReference type="InterPro" id="IPR011051">
    <property type="entry name" value="RmlC_Cupin_sf"/>
</dbReference>
<name>A0AAN5Z9G4_FUSAU</name>